<comment type="catalytic activity">
    <reaction evidence="6 7">
        <text>L-threonylcarbamoyladenylate + adenosine(37) in tRNA = N(6)-L-threonylcarbamoyladenosine(37) in tRNA + AMP + H(+)</text>
        <dbReference type="Rhea" id="RHEA:37059"/>
        <dbReference type="Rhea" id="RHEA-COMP:10162"/>
        <dbReference type="Rhea" id="RHEA-COMP:10163"/>
        <dbReference type="ChEBI" id="CHEBI:15378"/>
        <dbReference type="ChEBI" id="CHEBI:73682"/>
        <dbReference type="ChEBI" id="CHEBI:74411"/>
        <dbReference type="ChEBI" id="CHEBI:74418"/>
        <dbReference type="ChEBI" id="CHEBI:456215"/>
        <dbReference type="EC" id="2.3.1.234"/>
    </reaction>
</comment>
<dbReference type="HAMAP" id="MF_01445">
    <property type="entry name" value="TsaD"/>
    <property type="match status" value="1"/>
</dbReference>
<keyword evidence="9" id="KW-0255">Endonuclease</keyword>
<dbReference type="CDD" id="cd24133">
    <property type="entry name" value="ASKHA_NBD_TsaD_bac"/>
    <property type="match status" value="1"/>
</dbReference>
<evidence type="ECO:0000256" key="2">
    <source>
        <dbReference type="ARBA" id="ARBA00022694"/>
    </source>
</evidence>
<keyword evidence="4 7" id="KW-0408">Iron</keyword>
<comment type="function">
    <text evidence="7">Required for the formation of a threonylcarbamoyl group on adenosine at position 37 (t(6)A37) in tRNAs that read codons beginning with adenine. Is involved in the transfer of the threonylcarbamoyl moiety of threonylcarbamoyl-AMP (TC-AMP) to the N6 group of A37, together with TsaE and TsaB. TsaD likely plays a direct catalytic role in this reaction.</text>
</comment>
<dbReference type="GO" id="GO:0061711">
    <property type="term" value="F:tRNA N(6)-L-threonylcarbamoyladenine synthase activity"/>
    <property type="evidence" value="ECO:0007669"/>
    <property type="project" value="UniProtKB-EC"/>
</dbReference>
<sequence length="333" mass="36391">MLKVLGIESSCDDTSASVVTSDRKILSNIIVSQHEQHRPYLGVVPEIAARAHLDNMDYCVKSALERANLTLDEIDAISVTVGPGLIGGLIVGMMYGQGLSHIVKKKLLHINHLEGHILTARLANKDLDYPYLALLISGGHSEFIYVKGTGDYQVIGRTLDDSVGECIDKVAKRLDLGYPGGPVVEKMALSGDHTKYPLPIPMLKSDNCDLSFSGLKTAARLLIQDLLTQMRLEEFVNDVCASLQYSIVRSLVLKTKKAIQELNLRTNLALAGGVACNLYFQSELQKAISPVKLITSPKELCTDNAAMIAWAGIERIQVGLDDQKHSLNAQMRL</sequence>
<evidence type="ECO:0000256" key="7">
    <source>
        <dbReference type="HAMAP-Rule" id="MF_01445"/>
    </source>
</evidence>
<proteinExistence type="inferred from homology"/>
<keyword evidence="9" id="KW-0540">Nuclease</keyword>
<keyword evidence="5 7" id="KW-0012">Acyltransferase</keyword>
<dbReference type="GO" id="GO:0003677">
    <property type="term" value="F:DNA binding"/>
    <property type="evidence" value="ECO:0007669"/>
    <property type="project" value="UniProtKB-KW"/>
</dbReference>
<dbReference type="PANTHER" id="PTHR11735:SF6">
    <property type="entry name" value="TRNA N6-ADENOSINE THREONYLCARBAMOYLTRANSFERASE, MITOCHONDRIAL"/>
    <property type="match status" value="1"/>
</dbReference>
<dbReference type="InterPro" id="IPR022450">
    <property type="entry name" value="TsaD"/>
</dbReference>
<feature type="binding site" evidence="7">
    <location>
        <position position="277"/>
    </location>
    <ligand>
        <name>substrate</name>
    </ligand>
</feature>
<feature type="binding site" evidence="7">
    <location>
        <begin position="135"/>
        <end position="139"/>
    </location>
    <ligand>
        <name>substrate</name>
    </ligand>
</feature>
<evidence type="ECO:0000259" key="8">
    <source>
        <dbReference type="Pfam" id="PF00814"/>
    </source>
</evidence>
<dbReference type="InterPro" id="IPR017861">
    <property type="entry name" value="KAE1/TsaD"/>
</dbReference>
<dbReference type="FunFam" id="3.30.420.40:FF:000012">
    <property type="entry name" value="tRNA N6-adenosine threonylcarbamoyltransferase"/>
    <property type="match status" value="1"/>
</dbReference>
<dbReference type="NCBIfam" id="TIGR00329">
    <property type="entry name" value="gcp_kae1"/>
    <property type="match status" value="1"/>
</dbReference>
<dbReference type="RefSeq" id="WP_106874911.1">
    <property type="nucleotide sequence ID" value="NZ_CP027845.1"/>
</dbReference>
<keyword evidence="1 7" id="KW-0808">Transferase</keyword>
<dbReference type="GO" id="GO:0004519">
    <property type="term" value="F:endonuclease activity"/>
    <property type="evidence" value="ECO:0007669"/>
    <property type="project" value="UniProtKB-KW"/>
</dbReference>
<feature type="binding site" evidence="7">
    <location>
        <position position="185"/>
    </location>
    <ligand>
        <name>substrate</name>
    </ligand>
</feature>
<dbReference type="InterPro" id="IPR043129">
    <property type="entry name" value="ATPase_NBD"/>
</dbReference>
<feature type="binding site" evidence="7">
    <location>
        <position position="181"/>
    </location>
    <ligand>
        <name>substrate</name>
    </ligand>
</feature>
<dbReference type="KEGG" id="ptc:phytr_11720"/>
<dbReference type="SUPFAM" id="SSF53067">
    <property type="entry name" value="Actin-like ATPase domain"/>
    <property type="match status" value="1"/>
</dbReference>
<keyword evidence="3 7" id="KW-0479">Metal-binding</keyword>
<evidence type="ECO:0000256" key="5">
    <source>
        <dbReference type="ARBA" id="ARBA00023315"/>
    </source>
</evidence>
<comment type="subcellular location">
    <subcellularLocation>
        <location evidence="7">Cytoplasm</location>
    </subcellularLocation>
</comment>
<evidence type="ECO:0000313" key="9">
    <source>
        <dbReference type="EMBL" id="AVP88097.1"/>
    </source>
</evidence>
<dbReference type="NCBIfam" id="TIGR03723">
    <property type="entry name" value="T6A_TsaD_YgjD"/>
    <property type="match status" value="1"/>
</dbReference>
<evidence type="ECO:0000313" key="10">
    <source>
        <dbReference type="Proteomes" id="UP000241762"/>
    </source>
</evidence>
<evidence type="ECO:0000256" key="6">
    <source>
        <dbReference type="ARBA" id="ARBA00048117"/>
    </source>
</evidence>
<protein>
    <recommendedName>
        <fullName evidence="7">tRNA N6-adenosine threonylcarbamoyltransferase</fullName>
        <ecNumber evidence="7">2.3.1.234</ecNumber>
    </recommendedName>
    <alternativeName>
        <fullName evidence="7">N6-L-threonylcarbamoyladenine synthase</fullName>
        <shortName evidence="7">t(6)A synthase</shortName>
    </alternativeName>
    <alternativeName>
        <fullName evidence="7">t(6)A37 threonylcarbamoyladenosine biosynthesis protein TsaD</fullName>
    </alternativeName>
    <alternativeName>
        <fullName evidence="7">tRNA threonylcarbamoyladenosine biosynthesis protein TsaD</fullName>
    </alternativeName>
</protein>
<accession>A0A2P1PA02</accession>
<keyword evidence="9" id="KW-0378">Hydrolase</keyword>
<dbReference type="OrthoDB" id="9806197at2"/>
<name>A0A2P1PA02_9RICK</name>
<comment type="similarity">
    <text evidence="7">Belongs to the KAE1 / TsaD family.</text>
</comment>
<feature type="binding site" evidence="7">
    <location>
        <position position="168"/>
    </location>
    <ligand>
        <name>substrate</name>
    </ligand>
</feature>
<dbReference type="EMBL" id="CP027845">
    <property type="protein sequence ID" value="AVP88097.1"/>
    <property type="molecule type" value="Genomic_DNA"/>
</dbReference>
<dbReference type="Proteomes" id="UP000241762">
    <property type="component" value="Chromosome"/>
</dbReference>
<dbReference type="PRINTS" id="PR00789">
    <property type="entry name" value="OSIALOPTASE"/>
</dbReference>
<dbReference type="EC" id="2.3.1.234" evidence="7"/>
<reference evidence="9 10" key="1">
    <citation type="submission" date="2018-03" db="EMBL/GenBank/DDBJ databases">
        <title>A gene transfer event suggests a long-term partnership between eustigmatophyte algae and a novel lineage of endosymbiotic bacteria.</title>
        <authorList>
            <person name="Yurchenko T."/>
            <person name="Sevcikova T."/>
            <person name="Pribyl P."/>
            <person name="El Karkouri K."/>
            <person name="Klimes V."/>
            <person name="Amaral R."/>
            <person name="Zbrankova V."/>
            <person name="Kim E."/>
            <person name="Raoult D."/>
            <person name="Santos L.M.A."/>
            <person name="Elias M."/>
        </authorList>
    </citation>
    <scope>NUCLEOTIDE SEQUENCE [LARGE SCALE GENOMIC DNA]</scope>
    <source>
        <strain evidence="9">CCALA 838</strain>
    </source>
</reference>
<dbReference type="AlphaFoldDB" id="A0A2P1PA02"/>
<keyword evidence="9" id="KW-0238">DNA-binding</keyword>
<dbReference type="GO" id="GO:0002949">
    <property type="term" value="P:tRNA threonylcarbamoyladenosine modification"/>
    <property type="evidence" value="ECO:0007669"/>
    <property type="project" value="UniProtKB-UniRule"/>
</dbReference>
<keyword evidence="2 7" id="KW-0819">tRNA processing</keyword>
<feature type="binding site" evidence="7">
    <location>
        <position position="112"/>
    </location>
    <ligand>
        <name>Fe cation</name>
        <dbReference type="ChEBI" id="CHEBI:24875"/>
    </ligand>
</feature>
<evidence type="ECO:0000256" key="1">
    <source>
        <dbReference type="ARBA" id="ARBA00022679"/>
    </source>
</evidence>
<comment type="cofactor">
    <cofactor evidence="7">
        <name>Fe(2+)</name>
        <dbReference type="ChEBI" id="CHEBI:29033"/>
    </cofactor>
    <text evidence="7">Binds 1 Fe(2+) ion per subunit.</text>
</comment>
<evidence type="ECO:0000256" key="4">
    <source>
        <dbReference type="ARBA" id="ARBA00023004"/>
    </source>
</evidence>
<dbReference type="GO" id="GO:0005737">
    <property type="term" value="C:cytoplasm"/>
    <property type="evidence" value="ECO:0007669"/>
    <property type="project" value="UniProtKB-SubCell"/>
</dbReference>
<evidence type="ECO:0000256" key="3">
    <source>
        <dbReference type="ARBA" id="ARBA00022723"/>
    </source>
</evidence>
<organism evidence="9 10">
    <name type="scientific">Candidatus Phycorickettsia trachydisci</name>
    <dbReference type="NCBI Taxonomy" id="2115978"/>
    <lineage>
        <taxon>Bacteria</taxon>
        <taxon>Pseudomonadati</taxon>
        <taxon>Pseudomonadota</taxon>
        <taxon>Alphaproteobacteria</taxon>
        <taxon>Rickettsiales</taxon>
        <taxon>Rickettsiaceae</taxon>
        <taxon>Candidatus Phycorickettsia</taxon>
    </lineage>
</organism>
<dbReference type="Gene3D" id="3.30.420.40">
    <property type="match status" value="2"/>
</dbReference>
<feature type="domain" description="Gcp-like" evidence="8">
    <location>
        <begin position="24"/>
        <end position="310"/>
    </location>
</feature>
<dbReference type="PANTHER" id="PTHR11735">
    <property type="entry name" value="TRNA N6-ADENOSINE THREONYLCARBAMOYLTRANSFERASE"/>
    <property type="match status" value="1"/>
</dbReference>
<keyword evidence="7" id="KW-0963">Cytoplasm</keyword>
<gene>
    <name evidence="7" type="primary">tsaD</name>
    <name evidence="9" type="ORF">phytr_11720</name>
</gene>
<dbReference type="InterPro" id="IPR000905">
    <property type="entry name" value="Gcp-like_dom"/>
</dbReference>
<dbReference type="GO" id="GO:0005506">
    <property type="term" value="F:iron ion binding"/>
    <property type="evidence" value="ECO:0007669"/>
    <property type="project" value="UniProtKB-UniRule"/>
</dbReference>
<feature type="binding site" evidence="7">
    <location>
        <position position="303"/>
    </location>
    <ligand>
        <name>Fe cation</name>
        <dbReference type="ChEBI" id="CHEBI:24875"/>
    </ligand>
</feature>
<dbReference type="Pfam" id="PF00814">
    <property type="entry name" value="TsaD"/>
    <property type="match status" value="1"/>
</dbReference>
<feature type="binding site" evidence="7">
    <location>
        <position position="116"/>
    </location>
    <ligand>
        <name>Fe cation</name>
        <dbReference type="ChEBI" id="CHEBI:24875"/>
    </ligand>
</feature>
<keyword evidence="10" id="KW-1185">Reference proteome</keyword>